<sequence>GCCFGGGFTQVPNDIAPAYAGIIFGISNTFATIPGIISPYVVGALTEKVCLLLLTWI</sequence>
<dbReference type="InterPro" id="IPR036259">
    <property type="entry name" value="MFS_trans_sf"/>
</dbReference>
<keyword evidence="4" id="KW-0472">Membrane</keyword>
<dbReference type="InterPro" id="IPR050382">
    <property type="entry name" value="MFS_Na/Anion_cotransporter"/>
</dbReference>
<evidence type="ECO:0000313" key="6">
    <source>
        <dbReference type="Proteomes" id="UP000676336"/>
    </source>
</evidence>
<dbReference type="PANTHER" id="PTHR11662:SF399">
    <property type="entry name" value="FI19708P1-RELATED"/>
    <property type="match status" value="1"/>
</dbReference>
<evidence type="ECO:0000313" key="5">
    <source>
        <dbReference type="EMBL" id="CAF4297839.1"/>
    </source>
</evidence>
<dbReference type="GO" id="GO:0022857">
    <property type="term" value="F:transmembrane transporter activity"/>
    <property type="evidence" value="ECO:0007669"/>
    <property type="project" value="TreeGrafter"/>
</dbReference>
<evidence type="ECO:0000256" key="4">
    <source>
        <dbReference type="ARBA" id="ARBA00023136"/>
    </source>
</evidence>
<keyword evidence="2" id="KW-0812">Transmembrane</keyword>
<evidence type="ECO:0000256" key="1">
    <source>
        <dbReference type="ARBA" id="ARBA00004141"/>
    </source>
</evidence>
<dbReference type="Proteomes" id="UP000676336">
    <property type="component" value="Unassembled WGS sequence"/>
</dbReference>
<keyword evidence="3" id="KW-1133">Transmembrane helix</keyword>
<dbReference type="SUPFAM" id="SSF103473">
    <property type="entry name" value="MFS general substrate transporter"/>
    <property type="match status" value="1"/>
</dbReference>
<comment type="subcellular location">
    <subcellularLocation>
        <location evidence="1">Membrane</location>
        <topology evidence="1">Multi-pass membrane protein</topology>
    </subcellularLocation>
</comment>
<accession>A0A8S2U490</accession>
<name>A0A8S2U490_9BILA</name>
<evidence type="ECO:0000256" key="2">
    <source>
        <dbReference type="ARBA" id="ARBA00022692"/>
    </source>
</evidence>
<gene>
    <name evidence="5" type="ORF">SMN809_LOCUS25965</name>
</gene>
<dbReference type="PANTHER" id="PTHR11662">
    <property type="entry name" value="SOLUTE CARRIER FAMILY 17"/>
    <property type="match status" value="1"/>
</dbReference>
<dbReference type="EMBL" id="CAJOBI010035683">
    <property type="protein sequence ID" value="CAF4297839.1"/>
    <property type="molecule type" value="Genomic_DNA"/>
</dbReference>
<comment type="caution">
    <text evidence="5">The sequence shown here is derived from an EMBL/GenBank/DDBJ whole genome shotgun (WGS) entry which is preliminary data.</text>
</comment>
<dbReference type="GO" id="GO:0006820">
    <property type="term" value="P:monoatomic anion transport"/>
    <property type="evidence" value="ECO:0007669"/>
    <property type="project" value="TreeGrafter"/>
</dbReference>
<feature type="non-terminal residue" evidence="5">
    <location>
        <position position="1"/>
    </location>
</feature>
<organism evidence="5 6">
    <name type="scientific">Rotaria magnacalcarata</name>
    <dbReference type="NCBI Taxonomy" id="392030"/>
    <lineage>
        <taxon>Eukaryota</taxon>
        <taxon>Metazoa</taxon>
        <taxon>Spiralia</taxon>
        <taxon>Gnathifera</taxon>
        <taxon>Rotifera</taxon>
        <taxon>Eurotatoria</taxon>
        <taxon>Bdelloidea</taxon>
        <taxon>Philodinida</taxon>
        <taxon>Philodinidae</taxon>
        <taxon>Rotaria</taxon>
    </lineage>
</organism>
<dbReference type="GO" id="GO:0016020">
    <property type="term" value="C:membrane"/>
    <property type="evidence" value="ECO:0007669"/>
    <property type="project" value="UniProtKB-SubCell"/>
</dbReference>
<proteinExistence type="predicted"/>
<protein>
    <submittedName>
        <fullName evidence="5">Uncharacterized protein</fullName>
    </submittedName>
</protein>
<reference evidence="5" key="1">
    <citation type="submission" date="2021-02" db="EMBL/GenBank/DDBJ databases">
        <authorList>
            <person name="Nowell W R."/>
        </authorList>
    </citation>
    <scope>NUCLEOTIDE SEQUENCE</scope>
</reference>
<dbReference type="AlphaFoldDB" id="A0A8S2U490"/>
<evidence type="ECO:0000256" key="3">
    <source>
        <dbReference type="ARBA" id="ARBA00022989"/>
    </source>
</evidence>